<evidence type="ECO:0000256" key="8">
    <source>
        <dbReference type="SAM" id="Phobius"/>
    </source>
</evidence>
<dbReference type="InterPro" id="IPR050297">
    <property type="entry name" value="LipidA_mod_glycosyltrf_83"/>
</dbReference>
<feature type="transmembrane region" description="Helical" evidence="8">
    <location>
        <begin position="354"/>
        <end position="373"/>
    </location>
</feature>
<gene>
    <name evidence="10" type="ORF">A2290_03340</name>
</gene>
<dbReference type="PANTHER" id="PTHR33908:SF11">
    <property type="entry name" value="MEMBRANE PROTEIN"/>
    <property type="match status" value="1"/>
</dbReference>
<comment type="caution">
    <text evidence="10">The sequence shown here is derived from an EMBL/GenBank/DDBJ whole genome shotgun (WGS) entry which is preliminary data.</text>
</comment>
<reference evidence="10 11" key="1">
    <citation type="journal article" date="2016" name="Nat. Commun.">
        <title>Thousands of microbial genomes shed light on interconnected biogeochemical processes in an aquifer system.</title>
        <authorList>
            <person name="Anantharaman K."/>
            <person name="Brown C.T."/>
            <person name="Hug L.A."/>
            <person name="Sharon I."/>
            <person name="Castelle C.J."/>
            <person name="Probst A.J."/>
            <person name="Thomas B.C."/>
            <person name="Singh A."/>
            <person name="Wilkins M.J."/>
            <person name="Karaoz U."/>
            <person name="Brodie E.L."/>
            <person name="Williams K.H."/>
            <person name="Hubbard S.S."/>
            <person name="Banfield J.F."/>
        </authorList>
    </citation>
    <scope>NUCLEOTIDE SEQUENCE [LARGE SCALE GENOMIC DNA]</scope>
</reference>
<proteinExistence type="predicted"/>
<feature type="transmembrane region" description="Helical" evidence="8">
    <location>
        <begin position="379"/>
        <end position="401"/>
    </location>
</feature>
<dbReference type="Proteomes" id="UP000177905">
    <property type="component" value="Unassembled WGS sequence"/>
</dbReference>
<keyword evidence="4" id="KW-0808">Transferase</keyword>
<evidence type="ECO:0000256" key="5">
    <source>
        <dbReference type="ARBA" id="ARBA00022692"/>
    </source>
</evidence>
<keyword evidence="5 8" id="KW-0812">Transmembrane</keyword>
<keyword evidence="6 8" id="KW-1133">Transmembrane helix</keyword>
<feature type="transmembrane region" description="Helical" evidence="8">
    <location>
        <begin position="166"/>
        <end position="185"/>
    </location>
</feature>
<dbReference type="InterPro" id="IPR038731">
    <property type="entry name" value="RgtA/B/C-like"/>
</dbReference>
<keyword evidence="7 8" id="KW-0472">Membrane</keyword>
<dbReference type="PANTHER" id="PTHR33908">
    <property type="entry name" value="MANNOSYLTRANSFERASE YKCB-RELATED"/>
    <property type="match status" value="1"/>
</dbReference>
<dbReference type="GO" id="GO:0005886">
    <property type="term" value="C:plasma membrane"/>
    <property type="evidence" value="ECO:0007669"/>
    <property type="project" value="UniProtKB-SubCell"/>
</dbReference>
<feature type="domain" description="Glycosyltransferase RgtA/B/C/D-like" evidence="9">
    <location>
        <begin position="118"/>
        <end position="269"/>
    </location>
</feature>
<evidence type="ECO:0000313" key="10">
    <source>
        <dbReference type="EMBL" id="OGC16623.1"/>
    </source>
</evidence>
<feature type="transmembrane region" description="Helical" evidence="8">
    <location>
        <begin position="408"/>
        <end position="428"/>
    </location>
</feature>
<dbReference type="Pfam" id="PF13231">
    <property type="entry name" value="PMT_2"/>
    <property type="match status" value="1"/>
</dbReference>
<feature type="transmembrane region" description="Helical" evidence="8">
    <location>
        <begin position="252"/>
        <end position="273"/>
    </location>
</feature>
<evidence type="ECO:0000256" key="1">
    <source>
        <dbReference type="ARBA" id="ARBA00004651"/>
    </source>
</evidence>
<evidence type="ECO:0000256" key="7">
    <source>
        <dbReference type="ARBA" id="ARBA00023136"/>
    </source>
</evidence>
<sequence length="435" mass="50857">MLERLFTKNGALIFLIFLMAISLRITGPYFQVTHFFHRQFFISGSELYGYYKSDELIYNFTAKSILEGRGFSLNVPEILDEQKTSYDDDMIDFFRDVYCSRGVQNINDQKYWHHNLIPPLYPSFLAFFYFVFGVGTLSYFIPQLILGALTCLLVYFLAKEMFDEKIAILAAFATSVYPELVFWTYSIRPEILYIFLLIVGFLLIIKGNKYNNIYLIFGGGVILGLACLTRVTLLMFFPFLIVWQFWIAKGKMRFKFSAILLISILLVLLPWAVRNYIVFNEFTFFTSEVSVILVDHMSLTEIKNSRSPYAFLSQFYNYFVNDAGGYFSHSIKRLITYLSPYTSGMDKFAKIYKFISWLIIFPAGFIGIVLSIFNSWRKYSLLILFIFYYIVIHAATCVDIGLVYRYPLIPFMAIFAFYAYQQLFLLYVNRNKGTV</sequence>
<evidence type="ECO:0000256" key="6">
    <source>
        <dbReference type="ARBA" id="ARBA00022989"/>
    </source>
</evidence>
<evidence type="ECO:0000256" key="3">
    <source>
        <dbReference type="ARBA" id="ARBA00022676"/>
    </source>
</evidence>
<feature type="transmembrane region" description="Helical" evidence="8">
    <location>
        <begin position="214"/>
        <end position="246"/>
    </location>
</feature>
<keyword evidence="3" id="KW-0328">Glycosyltransferase</keyword>
<dbReference type="GO" id="GO:0009103">
    <property type="term" value="P:lipopolysaccharide biosynthetic process"/>
    <property type="evidence" value="ECO:0007669"/>
    <property type="project" value="UniProtKB-ARBA"/>
</dbReference>
<protein>
    <recommendedName>
        <fullName evidence="9">Glycosyltransferase RgtA/B/C/D-like domain-containing protein</fullName>
    </recommendedName>
</protein>
<dbReference type="GO" id="GO:0016763">
    <property type="term" value="F:pentosyltransferase activity"/>
    <property type="evidence" value="ECO:0007669"/>
    <property type="project" value="TreeGrafter"/>
</dbReference>
<keyword evidence="2" id="KW-1003">Cell membrane</keyword>
<organism evidence="10 11">
    <name type="scientific">candidate division WOR-1 bacterium RIFOXYB2_FULL_36_35</name>
    <dbReference type="NCBI Taxonomy" id="1802578"/>
    <lineage>
        <taxon>Bacteria</taxon>
        <taxon>Bacillati</taxon>
        <taxon>Saganbacteria</taxon>
    </lineage>
</organism>
<evidence type="ECO:0000256" key="4">
    <source>
        <dbReference type="ARBA" id="ARBA00022679"/>
    </source>
</evidence>
<dbReference type="EMBL" id="MEUA01000005">
    <property type="protein sequence ID" value="OGC16623.1"/>
    <property type="molecule type" value="Genomic_DNA"/>
</dbReference>
<feature type="transmembrane region" description="Helical" evidence="8">
    <location>
        <begin position="191"/>
        <end position="207"/>
    </location>
</feature>
<evidence type="ECO:0000313" key="11">
    <source>
        <dbReference type="Proteomes" id="UP000177905"/>
    </source>
</evidence>
<evidence type="ECO:0000256" key="2">
    <source>
        <dbReference type="ARBA" id="ARBA00022475"/>
    </source>
</evidence>
<dbReference type="AlphaFoldDB" id="A0A1F4SA68"/>
<feature type="transmembrane region" description="Helical" evidence="8">
    <location>
        <begin position="12"/>
        <end position="30"/>
    </location>
</feature>
<comment type="subcellular location">
    <subcellularLocation>
        <location evidence="1">Cell membrane</location>
        <topology evidence="1">Multi-pass membrane protein</topology>
    </subcellularLocation>
</comment>
<name>A0A1F4SA68_UNCSA</name>
<feature type="transmembrane region" description="Helical" evidence="8">
    <location>
        <begin position="124"/>
        <end position="157"/>
    </location>
</feature>
<evidence type="ECO:0000259" key="9">
    <source>
        <dbReference type="Pfam" id="PF13231"/>
    </source>
</evidence>
<accession>A0A1F4SA68</accession>